<feature type="domain" description="PASTA" evidence="1">
    <location>
        <begin position="1"/>
        <end position="63"/>
    </location>
</feature>
<dbReference type="InterPro" id="IPR005543">
    <property type="entry name" value="PASTA_dom"/>
</dbReference>
<dbReference type="AlphaFoldDB" id="A0A806K1E8"/>
<evidence type="ECO:0000313" key="2">
    <source>
        <dbReference type="EMBL" id="AGS53692.1"/>
    </source>
</evidence>
<feature type="domain" description="PASTA" evidence="1">
    <location>
        <begin position="142"/>
        <end position="209"/>
    </location>
</feature>
<dbReference type="CDD" id="cd06577">
    <property type="entry name" value="PASTA_pknB"/>
    <property type="match status" value="2"/>
</dbReference>
<dbReference type="Pfam" id="PF03793">
    <property type="entry name" value="PASTA"/>
    <property type="match status" value="2"/>
</dbReference>
<protein>
    <submittedName>
        <fullName evidence="2">PASTA domain protein</fullName>
    </submittedName>
</protein>
<name>A0A806K1E8_9BACT</name>
<accession>A0A806K1E8</accession>
<evidence type="ECO:0000259" key="1">
    <source>
        <dbReference type="SMART" id="SM00740"/>
    </source>
</evidence>
<dbReference type="Gene3D" id="3.30.10.20">
    <property type="match status" value="3"/>
</dbReference>
<feature type="domain" description="PASTA" evidence="1">
    <location>
        <begin position="64"/>
        <end position="139"/>
    </location>
</feature>
<dbReference type="SMART" id="SM00740">
    <property type="entry name" value="PASTA"/>
    <property type="match status" value="3"/>
</dbReference>
<dbReference type="SUPFAM" id="SSF54184">
    <property type="entry name" value="Penicillin-binding protein 2x (pbp-2x), c-terminal domain"/>
    <property type="match status" value="1"/>
</dbReference>
<proteinExistence type="predicted"/>
<organism evidence="2">
    <name type="scientific">uncultured bacterium contig00147</name>
    <dbReference type="NCBI Taxonomy" id="1181587"/>
    <lineage>
        <taxon>Bacteria</taxon>
        <taxon>environmental samples</taxon>
    </lineage>
</organism>
<sequence>MVPDVVGKELTEALMELQVKELYPRLLLRYSQTSHDKGHILEQDPMPGTIVKAGRRIRLVVSQGVIVNKVENFIGRDITEVRMDLQAIYAESGGLALLSIKEPMMFDYSAEAPGTILAQKPEAGTDISGPTTLEFVISRGSENASLTVPELMGLTLSQALGLISSSGINFEFSIIPRIGSEKGETVVSQRPPAGTSIPSNMAVQVTVNQPERLANNEVFGLFRHRIPQNPYPLSVRLEAMLPAGDRIRLFTADYLGGEFTVPYKLPVGSVLVLSMLNRELYRETVEAQ</sequence>
<dbReference type="EMBL" id="JQ844243">
    <property type="protein sequence ID" value="AGS53692.1"/>
    <property type="molecule type" value="Genomic_DNA"/>
</dbReference>
<reference evidence="2" key="1">
    <citation type="submission" date="2012-03" db="EMBL/GenBank/DDBJ databases">
        <title>Functional metagenomics reveals considerable lignocellulase gene clusters in the gut microbiome of a wood-feeding higher termite.</title>
        <authorList>
            <person name="Liu N."/>
        </authorList>
    </citation>
    <scope>NUCLEOTIDE SEQUENCE</scope>
</reference>